<feature type="domain" description="NAD-dependent epimerase/dehydratase" evidence="11">
    <location>
        <begin position="5"/>
        <end position="263"/>
    </location>
</feature>
<keyword evidence="10" id="KW-0119">Carbohydrate metabolism</keyword>
<dbReference type="PANTHER" id="PTHR43725">
    <property type="entry name" value="UDP-GLUCOSE 4-EPIMERASE"/>
    <property type="match status" value="1"/>
</dbReference>
<dbReference type="Gene3D" id="3.90.25.10">
    <property type="entry name" value="UDP-galactose 4-epimerase, domain 1"/>
    <property type="match status" value="1"/>
</dbReference>
<dbReference type="CDD" id="cd05247">
    <property type="entry name" value="UDP_G4E_1_SDR_e"/>
    <property type="match status" value="1"/>
</dbReference>
<dbReference type="SUPFAM" id="SSF51735">
    <property type="entry name" value="NAD(P)-binding Rossmann-fold domains"/>
    <property type="match status" value="1"/>
</dbReference>
<evidence type="ECO:0000256" key="10">
    <source>
        <dbReference type="RuleBase" id="RU366046"/>
    </source>
</evidence>
<gene>
    <name evidence="12" type="ORF">C7455_106200</name>
</gene>
<evidence type="ECO:0000256" key="2">
    <source>
        <dbReference type="ARBA" id="ARBA00001911"/>
    </source>
</evidence>
<reference evidence="12 13" key="1">
    <citation type="submission" date="2018-05" db="EMBL/GenBank/DDBJ databases">
        <title>Genomic Encyclopedia of Type Strains, Phase IV (KMG-IV): sequencing the most valuable type-strain genomes for metagenomic binning, comparative biology and taxonomic classification.</title>
        <authorList>
            <person name="Goeker M."/>
        </authorList>
    </citation>
    <scope>NUCLEOTIDE SEQUENCE [LARGE SCALE GENOMIC DNA]</scope>
    <source>
        <strain evidence="12 13">DSM 16097</strain>
    </source>
</reference>
<evidence type="ECO:0000256" key="3">
    <source>
        <dbReference type="ARBA" id="ARBA00004947"/>
    </source>
</evidence>
<keyword evidence="8" id="KW-0299">Galactose metabolism</keyword>
<dbReference type="EMBL" id="QGGW01000006">
    <property type="protein sequence ID" value="PWK59912.1"/>
    <property type="molecule type" value="Genomic_DNA"/>
</dbReference>
<dbReference type="PANTHER" id="PTHR43725:SF47">
    <property type="entry name" value="UDP-GLUCOSE 4-EPIMERASE"/>
    <property type="match status" value="1"/>
</dbReference>
<dbReference type="OrthoDB" id="9801785at2"/>
<evidence type="ECO:0000313" key="12">
    <source>
        <dbReference type="EMBL" id="PWK59912.1"/>
    </source>
</evidence>
<comment type="cofactor">
    <cofactor evidence="2 10">
        <name>NAD(+)</name>
        <dbReference type="ChEBI" id="CHEBI:57540"/>
    </cofactor>
</comment>
<dbReference type="InterPro" id="IPR001509">
    <property type="entry name" value="Epimerase_deHydtase"/>
</dbReference>
<keyword evidence="9 10" id="KW-0413">Isomerase</keyword>
<keyword evidence="7 10" id="KW-0520">NAD</keyword>
<sequence length="337" mass="36418">MTRRVLLTGGAGYIGSHTYVALVEAGYDVLILDNFSNARRSVRERLARITGRPVTIVEGDIRDGAALARVFGEHAIDAVVHFAALKAVGESMARPLDYFDVNVGGLTALLRAMDGAGCRRLVFSSSATVYGVPDVTPTPETAPFRAMNPYGQTKILGEQMLDWLGRSNPDWAVGVLRYFNPAGAHASALIGEDPHDIPNNLMPFVAKVARGELDRIAVFGNDYDTPDGTGVRDYIHVEDLARGHVLSLEKLFETGQGHCVNLGTGTGHSVLEVIAAYKRACNRDLPYTIAERRPGDVPTVVASADKAAEVLGFRTEKTLDEMCASSWRWVCTTEGDA</sequence>
<evidence type="ECO:0000256" key="8">
    <source>
        <dbReference type="ARBA" id="ARBA00023144"/>
    </source>
</evidence>
<dbReference type="InterPro" id="IPR005886">
    <property type="entry name" value="UDP_G4E"/>
</dbReference>
<dbReference type="AlphaFoldDB" id="A0A316GIV1"/>
<dbReference type="RefSeq" id="WP_109669180.1">
    <property type="nucleotide sequence ID" value="NZ_QGGW01000006.1"/>
</dbReference>
<comment type="similarity">
    <text evidence="4 10">Belongs to the NAD(P)-dependent epimerase/dehydratase family.</text>
</comment>
<organism evidence="12 13">
    <name type="scientific">Roseicyclus mahoneyensis</name>
    <dbReference type="NCBI Taxonomy" id="164332"/>
    <lineage>
        <taxon>Bacteria</taxon>
        <taxon>Pseudomonadati</taxon>
        <taxon>Pseudomonadota</taxon>
        <taxon>Alphaproteobacteria</taxon>
        <taxon>Rhodobacterales</taxon>
        <taxon>Roseobacteraceae</taxon>
        <taxon>Roseicyclus</taxon>
    </lineage>
</organism>
<dbReference type="Proteomes" id="UP000245708">
    <property type="component" value="Unassembled WGS sequence"/>
</dbReference>
<comment type="pathway">
    <text evidence="3 10">Carbohydrate metabolism; galactose metabolism.</text>
</comment>
<dbReference type="UniPathway" id="UPA00214"/>
<dbReference type="Gene3D" id="3.40.50.720">
    <property type="entry name" value="NAD(P)-binding Rossmann-like Domain"/>
    <property type="match status" value="1"/>
</dbReference>
<evidence type="ECO:0000256" key="7">
    <source>
        <dbReference type="ARBA" id="ARBA00023027"/>
    </source>
</evidence>
<evidence type="ECO:0000256" key="4">
    <source>
        <dbReference type="ARBA" id="ARBA00007637"/>
    </source>
</evidence>
<evidence type="ECO:0000256" key="9">
    <source>
        <dbReference type="ARBA" id="ARBA00023235"/>
    </source>
</evidence>
<name>A0A316GIV1_9RHOB</name>
<comment type="caution">
    <text evidence="12">The sequence shown here is derived from an EMBL/GenBank/DDBJ whole genome shotgun (WGS) entry which is preliminary data.</text>
</comment>
<dbReference type="InterPro" id="IPR036291">
    <property type="entry name" value="NAD(P)-bd_dom_sf"/>
</dbReference>
<dbReference type="NCBIfam" id="NF007956">
    <property type="entry name" value="PRK10675.1"/>
    <property type="match status" value="1"/>
</dbReference>
<dbReference type="EC" id="5.1.3.2" evidence="5 10"/>
<keyword evidence="13" id="KW-1185">Reference proteome</keyword>
<proteinExistence type="inferred from homology"/>
<evidence type="ECO:0000256" key="1">
    <source>
        <dbReference type="ARBA" id="ARBA00000083"/>
    </source>
</evidence>
<dbReference type="Pfam" id="PF01370">
    <property type="entry name" value="Epimerase"/>
    <property type="match status" value="1"/>
</dbReference>
<dbReference type="GO" id="GO:0006012">
    <property type="term" value="P:galactose metabolic process"/>
    <property type="evidence" value="ECO:0007669"/>
    <property type="project" value="UniProtKB-UniPathway"/>
</dbReference>
<protein>
    <recommendedName>
        <fullName evidence="6 10">UDP-glucose 4-epimerase</fullName>
        <ecNumber evidence="5 10">5.1.3.2</ecNumber>
    </recommendedName>
</protein>
<dbReference type="GO" id="GO:0003978">
    <property type="term" value="F:UDP-glucose 4-epimerase activity"/>
    <property type="evidence" value="ECO:0007669"/>
    <property type="project" value="UniProtKB-UniRule"/>
</dbReference>
<dbReference type="GO" id="GO:0005829">
    <property type="term" value="C:cytosol"/>
    <property type="evidence" value="ECO:0007669"/>
    <property type="project" value="TreeGrafter"/>
</dbReference>
<evidence type="ECO:0000256" key="5">
    <source>
        <dbReference type="ARBA" id="ARBA00013189"/>
    </source>
</evidence>
<accession>A0A316GIV1</accession>
<evidence type="ECO:0000259" key="11">
    <source>
        <dbReference type="Pfam" id="PF01370"/>
    </source>
</evidence>
<evidence type="ECO:0000256" key="6">
    <source>
        <dbReference type="ARBA" id="ARBA00018569"/>
    </source>
</evidence>
<comment type="catalytic activity">
    <reaction evidence="1 10">
        <text>UDP-alpha-D-glucose = UDP-alpha-D-galactose</text>
        <dbReference type="Rhea" id="RHEA:22168"/>
        <dbReference type="ChEBI" id="CHEBI:58885"/>
        <dbReference type="ChEBI" id="CHEBI:66914"/>
        <dbReference type="EC" id="5.1.3.2"/>
    </reaction>
</comment>
<dbReference type="NCBIfam" id="TIGR01179">
    <property type="entry name" value="galE"/>
    <property type="match status" value="1"/>
</dbReference>
<evidence type="ECO:0000313" key="13">
    <source>
        <dbReference type="Proteomes" id="UP000245708"/>
    </source>
</evidence>
<comment type="subunit">
    <text evidence="10">Homodimer.</text>
</comment>